<evidence type="ECO:0000259" key="3">
    <source>
        <dbReference type="Pfam" id="PF22124"/>
    </source>
</evidence>
<accession>A0ABX0XHJ3</accession>
<dbReference type="Pfam" id="PF22124">
    <property type="entry name" value="Glyco_hydro_95_cat"/>
    <property type="match status" value="1"/>
</dbReference>
<evidence type="ECO:0000259" key="2">
    <source>
        <dbReference type="Pfam" id="PF21307"/>
    </source>
</evidence>
<dbReference type="PANTHER" id="PTHR31084:SF0">
    <property type="entry name" value="ALPHA-L-FUCOSIDASE 2"/>
    <property type="match status" value="1"/>
</dbReference>
<dbReference type="InterPro" id="IPR054363">
    <property type="entry name" value="GH95_cat"/>
</dbReference>
<dbReference type="RefSeq" id="WP_342449689.1">
    <property type="nucleotide sequence ID" value="NZ_JAATJE010000001.1"/>
</dbReference>
<evidence type="ECO:0000313" key="4">
    <source>
        <dbReference type="EMBL" id="NJC32808.1"/>
    </source>
</evidence>
<dbReference type="Proteomes" id="UP000734218">
    <property type="component" value="Unassembled WGS sequence"/>
</dbReference>
<dbReference type="InterPro" id="IPR016518">
    <property type="entry name" value="Alpha-L-fucosidase"/>
</dbReference>
<feature type="domain" description="Alpha fucosidase A-like C-terminal" evidence="2">
    <location>
        <begin position="700"/>
        <end position="760"/>
    </location>
</feature>
<protein>
    <submittedName>
        <fullName evidence="4">Alpha-L-fucosidase 2</fullName>
        <ecNumber evidence="4">3.2.1.51</ecNumber>
    </submittedName>
</protein>
<dbReference type="EMBL" id="JAATJE010000001">
    <property type="protein sequence ID" value="NJC32808.1"/>
    <property type="molecule type" value="Genomic_DNA"/>
</dbReference>
<dbReference type="InterPro" id="IPR012341">
    <property type="entry name" value="6hp_glycosidase-like_sf"/>
</dbReference>
<dbReference type="Gene3D" id="1.50.10.10">
    <property type="match status" value="1"/>
</dbReference>
<dbReference type="SUPFAM" id="SSF48208">
    <property type="entry name" value="Six-hairpin glycosidases"/>
    <property type="match status" value="1"/>
</dbReference>
<dbReference type="InterPro" id="IPR008928">
    <property type="entry name" value="6-hairpin_glycosidase_sf"/>
</dbReference>
<feature type="domain" description="Glycosyl hydrolase family 95 catalytic" evidence="3">
    <location>
        <begin position="301"/>
        <end position="698"/>
    </location>
</feature>
<proteinExistence type="predicted"/>
<keyword evidence="4" id="KW-0378">Hydrolase</keyword>
<evidence type="ECO:0000259" key="1">
    <source>
        <dbReference type="Pfam" id="PF14498"/>
    </source>
</evidence>
<organism evidence="4 5">
    <name type="scientific">Sphingomonas jejuensis</name>
    <dbReference type="NCBI Taxonomy" id="904715"/>
    <lineage>
        <taxon>Bacteria</taxon>
        <taxon>Pseudomonadati</taxon>
        <taxon>Pseudomonadota</taxon>
        <taxon>Alphaproteobacteria</taxon>
        <taxon>Sphingomonadales</taxon>
        <taxon>Sphingomonadaceae</taxon>
        <taxon>Sphingomonas</taxon>
    </lineage>
</organism>
<dbReference type="EC" id="3.2.1.51" evidence="4"/>
<gene>
    <name evidence="4" type="ORF">GGR88_000282</name>
</gene>
<dbReference type="InterPro" id="IPR049053">
    <property type="entry name" value="AFCA-like_C"/>
</dbReference>
<dbReference type="Pfam" id="PF21307">
    <property type="entry name" value="Glyco_hydro_95_C"/>
    <property type="match status" value="1"/>
</dbReference>
<name>A0ABX0XHJ3_9SPHN</name>
<reference evidence="4 5" key="1">
    <citation type="submission" date="2020-03" db="EMBL/GenBank/DDBJ databases">
        <title>Genomic Encyclopedia of Type Strains, Phase IV (KMG-IV): sequencing the most valuable type-strain genomes for metagenomic binning, comparative biology and taxonomic classification.</title>
        <authorList>
            <person name="Goeker M."/>
        </authorList>
    </citation>
    <scope>NUCLEOTIDE SEQUENCE [LARGE SCALE GENOMIC DNA]</scope>
    <source>
        <strain evidence="4 5">DSM 27651</strain>
    </source>
</reference>
<dbReference type="Pfam" id="PF14498">
    <property type="entry name" value="Glyco_hyd_65N_2"/>
    <property type="match status" value="1"/>
</dbReference>
<dbReference type="GO" id="GO:0004560">
    <property type="term" value="F:alpha-L-fucosidase activity"/>
    <property type="evidence" value="ECO:0007669"/>
    <property type="project" value="UniProtKB-EC"/>
</dbReference>
<keyword evidence="4" id="KW-0326">Glycosidase</keyword>
<dbReference type="PANTHER" id="PTHR31084">
    <property type="entry name" value="ALPHA-L-FUCOSIDASE 2"/>
    <property type="match status" value="1"/>
</dbReference>
<dbReference type="PIRSF" id="PIRSF007663">
    <property type="entry name" value="UCP007663"/>
    <property type="match status" value="1"/>
</dbReference>
<comment type="caution">
    <text evidence="4">The sequence shown here is derived from an EMBL/GenBank/DDBJ whole genome shotgun (WGS) entry which is preliminary data.</text>
</comment>
<evidence type="ECO:0000313" key="5">
    <source>
        <dbReference type="Proteomes" id="UP000734218"/>
    </source>
</evidence>
<sequence length="785" mass="85660">MDRRQLLALTAAATIDVAVPAIAGQAPGTDRTQPQPNRLWYRQPARMWLEALPVGNGRLGAMVSGGVRDDVLQLNEATWWAGQPYDPVNPAARAALPRVRELIFEGRIREAHALADEALIGRPSTQMPYQSAGSLLVRLLGVNDNDAENYERELDLDAAVATARFDAGGRRYRREVFASAVDQVLVVRLSCDQPGAIDAEVQWRSSADPRVGADAQDSVLTLQRNGGSAGVPGGLSLASRAKLLPRGGRMERVGASLVVRGADELIVLVALATDHRRFDLVGGDPAAITRDRLDSASRKSFASLLAEHQADHRRLFRAASLDLGRSPAADLSTDARVAISRPADDPALAALYFAFARYLMIACSRAGGQPANLQGMWNDSNAPAWGSKYTININTEMNYWLAEPANLADCVAPLVSMIEELAASGARTARDMYGARGWVAHHNTDLWRATAPIDGAFWGLWPMGGAWLCLHLWDHYDYGRDRRFLDRVWPTMRDAALFFLDTLLPVPGTDLLVTNPSLSPENDHGHGGSLSAGPAMDMQILRDLFDRCERAGAILNRDAALCRQFAAARARLVPNQIGRDGQLMEWRDDWDADAPDPHHRHVSHLFALHPSDQINRDDTPALAAAARRSLETRGDASTGWGLAWRANLWARLGAGDRAHRVLASLLSSPRTYPNLFDAHPPFQIDGNFGGATAMIEMLVQSRGDLIDLLPALPAAWPSGSLRGIRVRGAAELDLDWNERGLRHCTIRPRIAGTRKVRCGARSETVMLRPGRTIELLGPGLDVRPA</sequence>
<keyword evidence="5" id="KW-1185">Reference proteome</keyword>
<dbReference type="InterPro" id="IPR027414">
    <property type="entry name" value="GH95_N_dom"/>
</dbReference>
<feature type="domain" description="Glycosyl hydrolase family 95 N-terminal" evidence="1">
    <location>
        <begin position="39"/>
        <end position="276"/>
    </location>
</feature>